<dbReference type="EMBL" id="CP001998">
    <property type="protein sequence ID" value="ADE55298.1"/>
    <property type="molecule type" value="Genomic_DNA"/>
</dbReference>
<sequence length="361" mass="39460">MKHFLILSLLTSTTLLASKEAPNSSCCPTEHTAGRPDAHAPISVMADHTHHAGGWMLSYRYMHMQMDGMRSGTSSISPAEIFNSYHVSPESMRMDMHMFGFMYAFSDQLTVMLMANYIDNEMEHRINPSSMLIMANGGNDAFTTATSGLGDTRVTALYKFIHTANTNVHAGIGLSLPTGSIDETDAIPMMNMGLVDSVLPAPMQLGSGTVDLLPSITLRQEFAQGSYGIQGNGVIRLQDENNRNYRLGHQLGATGWAGYLLTDWLSVNGGLSYLYSGELQGDQQGINQGPMMGLQTVTTAYAENYGGQRVEAIVGLNLLKQSGTLQGHRIALDLRVPLWQDLNGVQLETDYTLTLGWQKAW</sequence>
<protein>
    <recommendedName>
        <fullName evidence="4">Transporter</fullName>
    </recommendedName>
</protein>
<evidence type="ECO:0000256" key="1">
    <source>
        <dbReference type="SAM" id="SignalP"/>
    </source>
</evidence>
<gene>
    <name evidence="2" type="ordered locus">Caka_2281</name>
</gene>
<feature type="chain" id="PRO_5003071596" description="Transporter" evidence="1">
    <location>
        <begin position="18"/>
        <end position="361"/>
    </location>
</feature>
<dbReference type="eggNOG" id="COG4313">
    <property type="taxonomic scope" value="Bacteria"/>
</dbReference>
<dbReference type="AlphaFoldDB" id="D5EMQ8"/>
<name>D5EMQ8_CORAD</name>
<dbReference type="InterPro" id="IPR025737">
    <property type="entry name" value="FApF"/>
</dbReference>
<dbReference type="Pfam" id="PF13557">
    <property type="entry name" value="Phenol_MetA_deg"/>
    <property type="match status" value="1"/>
</dbReference>
<keyword evidence="1" id="KW-0732">Signal</keyword>
<evidence type="ECO:0008006" key="4">
    <source>
        <dbReference type="Google" id="ProtNLM"/>
    </source>
</evidence>
<dbReference type="HOGENOM" id="CLU_049139_0_0_0"/>
<proteinExistence type="predicted"/>
<organism evidence="2 3">
    <name type="scientific">Coraliomargarita akajimensis (strain DSM 45221 / IAM 15411 / JCM 23193 / KCTC 12865 / 04OKA010-24)</name>
    <dbReference type="NCBI Taxonomy" id="583355"/>
    <lineage>
        <taxon>Bacteria</taxon>
        <taxon>Pseudomonadati</taxon>
        <taxon>Verrucomicrobiota</taxon>
        <taxon>Opitutia</taxon>
        <taxon>Puniceicoccales</taxon>
        <taxon>Coraliomargaritaceae</taxon>
        <taxon>Coraliomargarita</taxon>
    </lineage>
</organism>
<evidence type="ECO:0000313" key="2">
    <source>
        <dbReference type="EMBL" id="ADE55298.1"/>
    </source>
</evidence>
<feature type="signal peptide" evidence="1">
    <location>
        <begin position="1"/>
        <end position="17"/>
    </location>
</feature>
<accession>D5EMQ8</accession>
<keyword evidence="3" id="KW-1185">Reference proteome</keyword>
<reference evidence="2 3" key="1">
    <citation type="journal article" date="2010" name="Stand. Genomic Sci.">
        <title>Complete genome sequence of Coraliomargarita akajimensis type strain (04OKA010-24).</title>
        <authorList>
            <person name="Mavromatis K."/>
            <person name="Abt B."/>
            <person name="Brambilla E."/>
            <person name="Lapidus A."/>
            <person name="Copeland A."/>
            <person name="Deshpande S."/>
            <person name="Nolan M."/>
            <person name="Lucas S."/>
            <person name="Tice H."/>
            <person name="Cheng J.F."/>
            <person name="Han C."/>
            <person name="Detter J.C."/>
            <person name="Woyke T."/>
            <person name="Goodwin L."/>
            <person name="Pitluck S."/>
            <person name="Held B."/>
            <person name="Brettin T."/>
            <person name="Tapia R."/>
            <person name="Ivanova N."/>
            <person name="Mikhailova N."/>
            <person name="Pati A."/>
            <person name="Liolios K."/>
            <person name="Chen A."/>
            <person name="Palaniappan K."/>
            <person name="Land M."/>
            <person name="Hauser L."/>
            <person name="Chang Y.J."/>
            <person name="Jeffries C.D."/>
            <person name="Rohde M."/>
            <person name="Goker M."/>
            <person name="Bristow J."/>
            <person name="Eisen J.A."/>
            <person name="Markowitz V."/>
            <person name="Hugenholtz P."/>
            <person name="Klenk H.P."/>
            <person name="Kyrpides N.C."/>
        </authorList>
    </citation>
    <scope>NUCLEOTIDE SEQUENCE [LARGE SCALE GENOMIC DNA]</scope>
    <source>
        <strain evidence="3">DSM 45221 / IAM 15411 / JCM 23193 / KCTC 12865</strain>
    </source>
</reference>
<dbReference type="STRING" id="583355.Caka_2281"/>
<dbReference type="KEGG" id="caa:Caka_2281"/>
<dbReference type="Proteomes" id="UP000000925">
    <property type="component" value="Chromosome"/>
</dbReference>
<evidence type="ECO:0000313" key="3">
    <source>
        <dbReference type="Proteomes" id="UP000000925"/>
    </source>
</evidence>
<dbReference type="OrthoDB" id="5450709at2"/>
<dbReference type="RefSeq" id="WP_013044020.1">
    <property type="nucleotide sequence ID" value="NC_014008.1"/>
</dbReference>